<evidence type="ECO:0000313" key="1">
    <source>
        <dbReference type="EMBL" id="KAF0913940.1"/>
    </source>
</evidence>
<dbReference type="EMBL" id="SPHZ02000006">
    <property type="protein sequence ID" value="KAF0913940.1"/>
    <property type="molecule type" value="Genomic_DNA"/>
</dbReference>
<evidence type="ECO:0008006" key="3">
    <source>
        <dbReference type="Google" id="ProtNLM"/>
    </source>
</evidence>
<protein>
    <recommendedName>
        <fullName evidence="3">PDZ domain-containing protein</fullName>
    </recommendedName>
</protein>
<keyword evidence="2" id="KW-1185">Reference proteome</keyword>
<proteinExistence type="predicted"/>
<accession>A0A6G1DN68</accession>
<dbReference type="AlphaFoldDB" id="A0A6G1DN68"/>
<dbReference type="Proteomes" id="UP000479710">
    <property type="component" value="Unassembled WGS sequence"/>
</dbReference>
<comment type="caution">
    <text evidence="1">The sequence shown here is derived from an EMBL/GenBank/DDBJ whole genome shotgun (WGS) entry which is preliminary data.</text>
</comment>
<evidence type="ECO:0000313" key="2">
    <source>
        <dbReference type="Proteomes" id="UP000479710"/>
    </source>
</evidence>
<dbReference type="PANTHER" id="PTHR47389:SF5">
    <property type="entry name" value="OS09G0436700 PROTEIN"/>
    <property type="match status" value="1"/>
</dbReference>
<dbReference type="PANTHER" id="PTHR47389">
    <property type="entry name" value="OS09G0436400 PROTEIN"/>
    <property type="match status" value="1"/>
</dbReference>
<reference evidence="1 2" key="1">
    <citation type="submission" date="2019-11" db="EMBL/GenBank/DDBJ databases">
        <title>Whole genome sequence of Oryza granulata.</title>
        <authorList>
            <person name="Li W."/>
        </authorList>
    </citation>
    <scope>NUCLEOTIDE SEQUENCE [LARGE SCALE GENOMIC DNA]</scope>
    <source>
        <strain evidence="2">cv. Menghai</strain>
        <tissue evidence="1">Leaf</tissue>
    </source>
</reference>
<sequence>MVGLESFTGEKHLFSFSGTIIEFLNGIGSVVTSASLIRCPDKDERADELKINVWLPSGEKLEGLVSNVDLYYNICVVIVHSTSHLPRKSFSAATEIFNLDGNHSKDVVALGRNCEPWSLKVALGRKVIRPLHGLKVGNFHKEPLALLEKIYHEFPGVCGVIVEKVEPSAEHSEIKIGDIITHLDGVPFSNAAEFGGVLLDRCATQMHRQKQNLSEDCNQMETLTSLKFSGKTRGGISGTTTKTINIDKFTPGGINRWPVPRPIVIR</sequence>
<dbReference type="SUPFAM" id="SSF50156">
    <property type="entry name" value="PDZ domain-like"/>
    <property type="match status" value="1"/>
</dbReference>
<gene>
    <name evidence="1" type="ORF">E2562_025355</name>
</gene>
<dbReference type="InterPro" id="IPR036034">
    <property type="entry name" value="PDZ_sf"/>
</dbReference>
<name>A0A6G1DN68_9ORYZ</name>
<organism evidence="1 2">
    <name type="scientific">Oryza meyeriana var. granulata</name>
    <dbReference type="NCBI Taxonomy" id="110450"/>
    <lineage>
        <taxon>Eukaryota</taxon>
        <taxon>Viridiplantae</taxon>
        <taxon>Streptophyta</taxon>
        <taxon>Embryophyta</taxon>
        <taxon>Tracheophyta</taxon>
        <taxon>Spermatophyta</taxon>
        <taxon>Magnoliopsida</taxon>
        <taxon>Liliopsida</taxon>
        <taxon>Poales</taxon>
        <taxon>Poaceae</taxon>
        <taxon>BOP clade</taxon>
        <taxon>Oryzoideae</taxon>
        <taxon>Oryzeae</taxon>
        <taxon>Oryzinae</taxon>
        <taxon>Oryza</taxon>
        <taxon>Oryza meyeriana</taxon>
    </lineage>
</organism>
<dbReference type="OrthoDB" id="4217619at2759"/>